<name>A0A1W1BW75_9ZZZZ</name>
<dbReference type="Gene3D" id="3.30.428.10">
    <property type="entry name" value="HIT-like"/>
    <property type="match status" value="1"/>
</dbReference>
<dbReference type="EMBL" id="FPHG01000033">
    <property type="protein sequence ID" value="SFV57776.1"/>
    <property type="molecule type" value="Genomic_DNA"/>
</dbReference>
<sequence>MCIFCKIVSGELPNNSVAENEDFMAFHDLYPKAPIHILVIPKKHFNCFQDTPPEVMSGLTKFIQEVAIKVGVDTSGYRLITNNGKDGAQEIEHLHFHILGGGKLQWNHQQADTHKSI</sequence>
<dbReference type="CDD" id="cd01276">
    <property type="entry name" value="PKCI_related"/>
    <property type="match status" value="1"/>
</dbReference>
<evidence type="ECO:0000313" key="2">
    <source>
        <dbReference type="EMBL" id="SFV57776.1"/>
    </source>
</evidence>
<proteinExistence type="predicted"/>
<protein>
    <submittedName>
        <fullName evidence="2">HIT family protein</fullName>
    </submittedName>
</protein>
<dbReference type="InterPro" id="IPR001310">
    <property type="entry name" value="Histidine_triad_HIT"/>
</dbReference>
<dbReference type="InterPro" id="IPR019808">
    <property type="entry name" value="Histidine_triad_CS"/>
</dbReference>
<dbReference type="PANTHER" id="PTHR23089">
    <property type="entry name" value="HISTIDINE TRIAD HIT PROTEIN"/>
    <property type="match status" value="1"/>
</dbReference>
<feature type="domain" description="HIT" evidence="1">
    <location>
        <begin position="3"/>
        <end position="115"/>
    </location>
</feature>
<dbReference type="InterPro" id="IPR011146">
    <property type="entry name" value="HIT-like"/>
</dbReference>
<reference evidence="2" key="1">
    <citation type="submission" date="2016-10" db="EMBL/GenBank/DDBJ databases">
        <authorList>
            <person name="de Groot N.N."/>
        </authorList>
    </citation>
    <scope>NUCLEOTIDE SEQUENCE</scope>
</reference>
<dbReference type="PROSITE" id="PS00892">
    <property type="entry name" value="HIT_1"/>
    <property type="match status" value="1"/>
</dbReference>
<evidence type="ECO:0000259" key="1">
    <source>
        <dbReference type="PROSITE" id="PS51084"/>
    </source>
</evidence>
<dbReference type="PROSITE" id="PS51084">
    <property type="entry name" value="HIT_2"/>
    <property type="match status" value="1"/>
</dbReference>
<dbReference type="InterPro" id="IPR036265">
    <property type="entry name" value="HIT-like_sf"/>
</dbReference>
<dbReference type="GO" id="GO:0003824">
    <property type="term" value="F:catalytic activity"/>
    <property type="evidence" value="ECO:0007669"/>
    <property type="project" value="InterPro"/>
</dbReference>
<dbReference type="Pfam" id="PF01230">
    <property type="entry name" value="HIT"/>
    <property type="match status" value="1"/>
</dbReference>
<dbReference type="PRINTS" id="PR00332">
    <property type="entry name" value="HISTRIAD"/>
</dbReference>
<organism evidence="2">
    <name type="scientific">hydrothermal vent metagenome</name>
    <dbReference type="NCBI Taxonomy" id="652676"/>
    <lineage>
        <taxon>unclassified sequences</taxon>
        <taxon>metagenomes</taxon>
        <taxon>ecological metagenomes</taxon>
    </lineage>
</organism>
<dbReference type="SUPFAM" id="SSF54197">
    <property type="entry name" value="HIT-like"/>
    <property type="match status" value="1"/>
</dbReference>
<accession>A0A1W1BW75</accession>
<gene>
    <name evidence="2" type="ORF">MNB_SV-9-702</name>
</gene>
<dbReference type="AlphaFoldDB" id="A0A1W1BW75"/>